<name>A0A183CJ75_GLOPA</name>
<dbReference type="WBParaSite" id="GPLIN_001293100">
    <property type="protein sequence ID" value="GPLIN_001293100"/>
    <property type="gene ID" value="GPLIN_001293100"/>
</dbReference>
<organism evidence="1 2">
    <name type="scientific">Globodera pallida</name>
    <name type="common">Potato cyst nematode worm</name>
    <name type="synonym">Heterodera pallida</name>
    <dbReference type="NCBI Taxonomy" id="36090"/>
    <lineage>
        <taxon>Eukaryota</taxon>
        <taxon>Metazoa</taxon>
        <taxon>Ecdysozoa</taxon>
        <taxon>Nematoda</taxon>
        <taxon>Chromadorea</taxon>
        <taxon>Rhabditida</taxon>
        <taxon>Tylenchina</taxon>
        <taxon>Tylenchomorpha</taxon>
        <taxon>Tylenchoidea</taxon>
        <taxon>Heteroderidae</taxon>
        <taxon>Heteroderinae</taxon>
        <taxon>Globodera</taxon>
    </lineage>
</organism>
<dbReference type="Proteomes" id="UP000050741">
    <property type="component" value="Unassembled WGS sequence"/>
</dbReference>
<reference evidence="1" key="1">
    <citation type="submission" date="2014-05" db="EMBL/GenBank/DDBJ databases">
        <title>The genome and life-stage specific transcriptomes of Globodera pallida elucidate key aspects of plant parasitism by a cyst nematode.</title>
        <authorList>
            <person name="Cotton J.A."/>
            <person name="Lilley C.J."/>
            <person name="Jones L.M."/>
            <person name="Kikuchi T."/>
            <person name="Reid A.J."/>
            <person name="Thorpe P."/>
            <person name="Tsai I.J."/>
            <person name="Beasley H."/>
            <person name="Blok V."/>
            <person name="Cock P.J.A."/>
            <person name="Van den Akker S.E."/>
            <person name="Holroyd N."/>
            <person name="Hunt M."/>
            <person name="Mantelin S."/>
            <person name="Naghra H."/>
            <person name="Pain A."/>
            <person name="Palomares-Rius J.E."/>
            <person name="Zarowiecki M."/>
            <person name="Berriman M."/>
            <person name="Jones J.T."/>
            <person name="Urwin P.E."/>
        </authorList>
    </citation>
    <scope>NUCLEOTIDE SEQUENCE [LARGE SCALE GENOMIC DNA]</scope>
    <source>
        <strain evidence="1">Lindley</strain>
    </source>
</reference>
<dbReference type="AlphaFoldDB" id="A0A183CJ75"/>
<keyword evidence="1" id="KW-1185">Reference proteome</keyword>
<proteinExistence type="predicted"/>
<sequence length="137" mass="15497">MQARGELYGPYFIRLSTDCQPPDELLLTKSVTLESTSTTRCRSNFAQEEAVNSKKFGSSPKHPSPTTMVEGSLDIWLHGDCALWAPELFLVGGRLPTLQFHIHRYWKQLCPIITRHGNQKFDDVARILRRPGSVLVS</sequence>
<protein>
    <submittedName>
        <fullName evidence="2">Uncharacterized protein</fullName>
    </submittedName>
</protein>
<evidence type="ECO:0000313" key="1">
    <source>
        <dbReference type="Proteomes" id="UP000050741"/>
    </source>
</evidence>
<accession>A0A183CJ75</accession>
<evidence type="ECO:0000313" key="2">
    <source>
        <dbReference type="WBParaSite" id="GPLIN_001293100"/>
    </source>
</evidence>
<reference evidence="2" key="2">
    <citation type="submission" date="2016-06" db="UniProtKB">
        <authorList>
            <consortium name="WormBaseParasite"/>
        </authorList>
    </citation>
    <scope>IDENTIFICATION</scope>
</reference>